<keyword evidence="6 10" id="KW-0106">Calcium</keyword>
<keyword evidence="9 10" id="KW-0585">Phenylalanine catabolism</keyword>
<evidence type="ECO:0000259" key="11">
    <source>
        <dbReference type="Pfam" id="PF01557"/>
    </source>
</evidence>
<keyword evidence="14" id="KW-1185">Reference proteome</keyword>
<evidence type="ECO:0000313" key="14">
    <source>
        <dbReference type="Proteomes" id="UP001642482"/>
    </source>
</evidence>
<evidence type="ECO:0000259" key="12">
    <source>
        <dbReference type="Pfam" id="PF09298"/>
    </source>
</evidence>
<evidence type="ECO:0000256" key="2">
    <source>
        <dbReference type="ARBA" id="ARBA00010211"/>
    </source>
</evidence>
<name>A0ABP0CP67_9PEZI</name>
<protein>
    <recommendedName>
        <fullName evidence="3 10">Fumarylacetoacetase</fullName>
        <ecNumber evidence="3 10">3.7.1.2</ecNumber>
    </recommendedName>
    <alternativeName>
        <fullName evidence="10">Fumarylacetoacetate hydrolase</fullName>
    </alternativeName>
</protein>
<dbReference type="SUPFAM" id="SSF56529">
    <property type="entry name" value="FAH"/>
    <property type="match status" value="1"/>
</dbReference>
<feature type="domain" description="Fumarylacetoacetase N-terminal" evidence="12">
    <location>
        <begin position="20"/>
        <end position="122"/>
    </location>
</feature>
<dbReference type="SUPFAM" id="SSF63433">
    <property type="entry name" value="Fumarylacetoacetate hydrolase, FAH, N-terminal domain"/>
    <property type="match status" value="1"/>
</dbReference>
<evidence type="ECO:0000256" key="8">
    <source>
        <dbReference type="ARBA" id="ARBA00022878"/>
    </source>
</evidence>
<dbReference type="Gene3D" id="2.30.30.230">
    <property type="entry name" value="Fumarylacetoacetase, N-terminal domain"/>
    <property type="match status" value="1"/>
</dbReference>
<organism evidence="13 14">
    <name type="scientific">Sporothrix eucalyptigena</name>
    <dbReference type="NCBI Taxonomy" id="1812306"/>
    <lineage>
        <taxon>Eukaryota</taxon>
        <taxon>Fungi</taxon>
        <taxon>Dikarya</taxon>
        <taxon>Ascomycota</taxon>
        <taxon>Pezizomycotina</taxon>
        <taxon>Sordariomycetes</taxon>
        <taxon>Sordariomycetidae</taxon>
        <taxon>Ophiostomatales</taxon>
        <taxon>Ophiostomataceae</taxon>
        <taxon>Sporothrix</taxon>
    </lineage>
</organism>
<keyword evidence="7 10" id="KW-0460">Magnesium</keyword>
<keyword evidence="5 10" id="KW-0378">Hydrolase</keyword>
<gene>
    <name evidence="13" type="ORF">SEUCBS140593_008510</name>
</gene>
<dbReference type="PANTHER" id="PTHR43069:SF5">
    <property type="entry name" value="FUMARYLACETOACETASE"/>
    <property type="match status" value="1"/>
</dbReference>
<comment type="similarity">
    <text evidence="2 10">Belongs to the FAH family.</text>
</comment>
<evidence type="ECO:0000256" key="7">
    <source>
        <dbReference type="ARBA" id="ARBA00022842"/>
    </source>
</evidence>
<dbReference type="Gene3D" id="3.90.850.10">
    <property type="entry name" value="Fumarylacetoacetase-like, C-terminal domain"/>
    <property type="match status" value="1"/>
</dbReference>
<dbReference type="InterPro" id="IPR036663">
    <property type="entry name" value="Fumarylacetoacetase_C_sf"/>
</dbReference>
<evidence type="ECO:0000256" key="4">
    <source>
        <dbReference type="ARBA" id="ARBA00022723"/>
    </source>
</evidence>
<reference evidence="13 14" key="1">
    <citation type="submission" date="2024-01" db="EMBL/GenBank/DDBJ databases">
        <authorList>
            <person name="Allen C."/>
            <person name="Tagirdzhanova G."/>
        </authorList>
    </citation>
    <scope>NUCLEOTIDE SEQUENCE [LARGE SCALE GENOMIC DNA]</scope>
</reference>
<dbReference type="Pfam" id="PF01557">
    <property type="entry name" value="FAA_hydrolase"/>
    <property type="match status" value="1"/>
</dbReference>
<evidence type="ECO:0000256" key="6">
    <source>
        <dbReference type="ARBA" id="ARBA00022837"/>
    </source>
</evidence>
<dbReference type="EC" id="3.7.1.2" evidence="3 10"/>
<dbReference type="Proteomes" id="UP001642482">
    <property type="component" value="Unassembled WGS sequence"/>
</dbReference>
<dbReference type="Pfam" id="PF09298">
    <property type="entry name" value="FAA_hydrolase_N"/>
    <property type="match status" value="1"/>
</dbReference>
<evidence type="ECO:0000256" key="9">
    <source>
        <dbReference type="ARBA" id="ARBA00023232"/>
    </source>
</evidence>
<evidence type="ECO:0000256" key="3">
    <source>
        <dbReference type="ARBA" id="ARBA00012094"/>
    </source>
</evidence>
<keyword evidence="4 10" id="KW-0479">Metal-binding</keyword>
<comment type="cofactor">
    <cofactor evidence="10">
        <name>Mg(2+)</name>
        <dbReference type="ChEBI" id="CHEBI:18420"/>
    </cofactor>
    <cofactor evidence="10">
        <name>Ca(2+)</name>
        <dbReference type="ChEBI" id="CHEBI:29108"/>
    </cofactor>
</comment>
<dbReference type="InterPro" id="IPR015377">
    <property type="entry name" value="Fumarylacetoacetase_N"/>
</dbReference>
<dbReference type="InterPro" id="IPR011234">
    <property type="entry name" value="Fumarylacetoacetase-like_C"/>
</dbReference>
<accession>A0ABP0CP67</accession>
<sequence>MPGPRFPLAIPSDSDFPLSNIPFGIFTTDENTTPRTGTAVGTLILDLALVEKHGLLGGLAGSTSFFSHATLNAFAAQPAAVRTAVRARIIELLQDGSSALFADAALNAVAFVQQSRAVMHLPMTIGDFSDFMCAEVHVTNCSKMDNAPGAPPNFFAMPTAYNGRASSVIVSGTPVRRPRGMLRMTGSPPSFAFVPTARIDYELEMGIFISQPVPFGTTISSADAAREHIFGLVMLNDWTARDVQFTEKTPLGPFNGKGSGTTISPWVVTLDALAGAEVAGTDAHALANMATRPPYLRHDAPAHTWNIRVTAALQRDAWPGGPVDVSASNLSALYWTPAQMVAYHASSGCGLRTGDLLGTGTISSPEPAEGAGPGVYSLGCLHELSKAGTQAFKLANGEEIIFVEDGDEVLLRGQVVRADGSTIGFGECRGRIEPVI</sequence>
<keyword evidence="8 10" id="KW-0828">Tyrosine catabolism</keyword>
<dbReference type="EMBL" id="CAWUHD010000119">
    <property type="protein sequence ID" value="CAK7233161.1"/>
    <property type="molecule type" value="Genomic_DNA"/>
</dbReference>
<feature type="domain" description="Fumarylacetoacetase-like C-terminal" evidence="11">
    <location>
        <begin position="131"/>
        <end position="432"/>
    </location>
</feature>
<evidence type="ECO:0000256" key="10">
    <source>
        <dbReference type="RuleBase" id="RU366008"/>
    </source>
</evidence>
<comment type="caution">
    <text evidence="13">The sequence shown here is derived from an EMBL/GenBank/DDBJ whole genome shotgun (WGS) entry which is preliminary data.</text>
</comment>
<dbReference type="InterPro" id="IPR036462">
    <property type="entry name" value="Fumarylacetoacetase_N_sf"/>
</dbReference>
<evidence type="ECO:0000256" key="5">
    <source>
        <dbReference type="ARBA" id="ARBA00022801"/>
    </source>
</evidence>
<comment type="pathway">
    <text evidence="1 10">Amino-acid degradation; L-phenylalanine degradation; acetoacetate and fumarate from L-phenylalanine: step 6/6.</text>
</comment>
<evidence type="ECO:0000313" key="13">
    <source>
        <dbReference type="EMBL" id="CAK7233161.1"/>
    </source>
</evidence>
<evidence type="ECO:0000256" key="1">
    <source>
        <dbReference type="ARBA" id="ARBA00004782"/>
    </source>
</evidence>
<dbReference type="PANTHER" id="PTHR43069">
    <property type="entry name" value="FUMARYLACETOACETASE"/>
    <property type="match status" value="1"/>
</dbReference>
<dbReference type="InterPro" id="IPR005959">
    <property type="entry name" value="Fumarylacetoacetase"/>
</dbReference>
<comment type="catalytic activity">
    <reaction evidence="10">
        <text>4-fumarylacetoacetate + H2O = acetoacetate + fumarate + H(+)</text>
        <dbReference type="Rhea" id="RHEA:10244"/>
        <dbReference type="ChEBI" id="CHEBI:13705"/>
        <dbReference type="ChEBI" id="CHEBI:15377"/>
        <dbReference type="ChEBI" id="CHEBI:15378"/>
        <dbReference type="ChEBI" id="CHEBI:18034"/>
        <dbReference type="ChEBI" id="CHEBI:29806"/>
        <dbReference type="EC" id="3.7.1.2"/>
    </reaction>
</comment>
<dbReference type="NCBIfam" id="TIGR01266">
    <property type="entry name" value="fum_ac_acetase"/>
    <property type="match status" value="1"/>
</dbReference>
<proteinExistence type="inferred from homology"/>